<evidence type="ECO:0000259" key="2">
    <source>
        <dbReference type="Pfam" id="PF00617"/>
    </source>
</evidence>
<proteinExistence type="predicted"/>
<protein>
    <recommendedName>
        <fullName evidence="2">Ras-GEF domain-containing protein</fullName>
    </recommendedName>
</protein>
<organism evidence="3 4">
    <name type="scientific">Rickenella mellea</name>
    <dbReference type="NCBI Taxonomy" id="50990"/>
    <lineage>
        <taxon>Eukaryota</taxon>
        <taxon>Fungi</taxon>
        <taxon>Dikarya</taxon>
        <taxon>Basidiomycota</taxon>
        <taxon>Agaricomycotina</taxon>
        <taxon>Agaricomycetes</taxon>
        <taxon>Hymenochaetales</taxon>
        <taxon>Rickenellaceae</taxon>
        <taxon>Rickenella</taxon>
    </lineage>
</organism>
<evidence type="ECO:0000313" key="3">
    <source>
        <dbReference type="EMBL" id="TDL20003.1"/>
    </source>
</evidence>
<dbReference type="Pfam" id="PF00617">
    <property type="entry name" value="RasGEF"/>
    <property type="match status" value="1"/>
</dbReference>
<dbReference type="OrthoDB" id="4062651at2759"/>
<name>A0A4Y7PX74_9AGAM</name>
<sequence length="1030" mass="115270">MVFPSSSGCIRMISALGHVTTKSQVRGKVFAHRMCAHDSSERSEGSYSAVKLHSQTRTQAGGKDDRVEIRLTTRVLFVQVLKLWLKSCSVKPFDIPLLEEMKSFLCNFTTPQILATTAIDVSHLIDEMIAEIQGLQPSATTAVPKSIPRSRDILPTSLVIGLKLLEGDSDKYHTITAFDFASFLPPPPLNNVTTASITNQKITTWVKKFIMRSLLLNSRQDAFKVFVNTAEKSGIFLSSMVALVAGLESKVIASLRMTRSNLDKQTEQCLKKLAKYLDAVENFRAYRSLLSQHKGQCVPWLRARSNLKIHSSLMLLAANFSRVTNTTQLPPSILRLIFYLPGYLIAPSSHGTPMSTADSSPASSDASLRGPTPNTTSSPDRLQSALGRTRPRECGFSRQFDMDLLARAHDSIACLSRGNRAAKSSSWRRTASLRGPRLQFTAHCLREWQSSNHVQPSSSQFERSPGAINPKREYHRQAKTRPPLYSNILPFAILRNMRERDTLRTHKGVHPRPIRGAHQSACQPTHTEPTCLRLQHHARELCNLLRAFPVPPLCCGDTMRQKMKCPLCREPFDLQSIIPVLLDADNIPLTQEQWNACQDIQERIARIDPDSPIPTEFSEKLKIFVEDVSKTHGNTEANVLLRDIFNMAVRLGIEGIRQEKIELVESECRRIGAQISAVKKAIMRGRHTSGDTSGDTSGQVNATHPLLEMQRRVSNASEHISVLRAKIQSIRALLREALDDLQLVFNGILIIYIEWNVVLILVSANRRQWRFGWDGSIDVSDSYRPPRIYDRIRINSGIGGILEMNESQQRCGLRQGELLIATVLACISYTSKRPLEDGRLVTLYSLNCIHLQSDRTPILDSVASVTKIHDFFTVHHLILHIVLLAALKMRCSSVHCGEALSVTAFLDNEGHVFCVPCSEILSSVCHKCNKSIHSPQARKIFLPQTSTPTVVAEQPGDAEVQPYEAMISLQRIKNSCGSLLSNEAVCRRTMNAGEIKLRIVEWRKKRFQGKLKEAYAKLAELNVGSFQQND</sequence>
<keyword evidence="4" id="KW-1185">Reference proteome</keyword>
<dbReference type="Proteomes" id="UP000294933">
    <property type="component" value="Unassembled WGS sequence"/>
</dbReference>
<dbReference type="STRING" id="50990.A0A4Y7PX74"/>
<evidence type="ECO:0000256" key="1">
    <source>
        <dbReference type="SAM" id="MobiDB-lite"/>
    </source>
</evidence>
<feature type="region of interest" description="Disordered" evidence="1">
    <location>
        <begin position="351"/>
        <end position="389"/>
    </location>
</feature>
<dbReference type="EMBL" id="ML170191">
    <property type="protein sequence ID" value="TDL20003.1"/>
    <property type="molecule type" value="Genomic_DNA"/>
</dbReference>
<dbReference type="VEuPathDB" id="FungiDB:BD410DRAFT_872934"/>
<dbReference type="InterPro" id="IPR023578">
    <property type="entry name" value="Ras_GEF_dom_sf"/>
</dbReference>
<feature type="compositionally biased region" description="Low complexity" evidence="1">
    <location>
        <begin position="352"/>
        <end position="367"/>
    </location>
</feature>
<feature type="compositionally biased region" description="Polar residues" evidence="1">
    <location>
        <begin position="372"/>
        <end position="381"/>
    </location>
</feature>
<dbReference type="SUPFAM" id="SSF48366">
    <property type="entry name" value="Ras GEF"/>
    <property type="match status" value="1"/>
</dbReference>
<accession>A0A4Y7PX74</accession>
<dbReference type="GO" id="GO:0005085">
    <property type="term" value="F:guanyl-nucleotide exchange factor activity"/>
    <property type="evidence" value="ECO:0007669"/>
    <property type="project" value="InterPro"/>
</dbReference>
<evidence type="ECO:0000313" key="4">
    <source>
        <dbReference type="Proteomes" id="UP000294933"/>
    </source>
</evidence>
<gene>
    <name evidence="3" type="ORF">BD410DRAFT_872934</name>
</gene>
<reference evidence="3 4" key="1">
    <citation type="submission" date="2018-06" db="EMBL/GenBank/DDBJ databases">
        <title>A transcriptomic atlas of mushroom development highlights an independent origin of complex multicellularity.</title>
        <authorList>
            <consortium name="DOE Joint Genome Institute"/>
            <person name="Krizsan K."/>
            <person name="Almasi E."/>
            <person name="Merenyi Z."/>
            <person name="Sahu N."/>
            <person name="Viragh M."/>
            <person name="Koszo T."/>
            <person name="Mondo S."/>
            <person name="Kiss B."/>
            <person name="Balint B."/>
            <person name="Kues U."/>
            <person name="Barry K."/>
            <person name="Hegedus J.C."/>
            <person name="Henrissat B."/>
            <person name="Johnson J."/>
            <person name="Lipzen A."/>
            <person name="Ohm R."/>
            <person name="Nagy I."/>
            <person name="Pangilinan J."/>
            <person name="Yan J."/>
            <person name="Xiong Y."/>
            <person name="Grigoriev I.V."/>
            <person name="Hibbett D.S."/>
            <person name="Nagy L.G."/>
        </authorList>
    </citation>
    <scope>NUCLEOTIDE SEQUENCE [LARGE SCALE GENOMIC DNA]</scope>
    <source>
        <strain evidence="3 4">SZMC22713</strain>
    </source>
</reference>
<dbReference type="InterPro" id="IPR001895">
    <property type="entry name" value="RASGEF_cat_dom"/>
</dbReference>
<dbReference type="GO" id="GO:0007264">
    <property type="term" value="P:small GTPase-mediated signal transduction"/>
    <property type="evidence" value="ECO:0007669"/>
    <property type="project" value="InterPro"/>
</dbReference>
<dbReference type="AlphaFoldDB" id="A0A4Y7PX74"/>
<feature type="domain" description="Ras-GEF" evidence="2">
    <location>
        <begin position="191"/>
        <end position="302"/>
    </location>
</feature>
<dbReference type="Gene3D" id="1.10.840.10">
    <property type="entry name" value="Ras guanine-nucleotide exchange factors catalytic domain"/>
    <property type="match status" value="1"/>
</dbReference>
<dbReference type="InterPro" id="IPR036964">
    <property type="entry name" value="RASGEF_cat_dom_sf"/>
</dbReference>
<dbReference type="Gene3D" id="1.20.870.10">
    <property type="entry name" value="Son of sevenless (SoS) protein Chain: S domain 1"/>
    <property type="match status" value="1"/>
</dbReference>